<evidence type="ECO:0000256" key="9">
    <source>
        <dbReference type="ARBA" id="ARBA00031306"/>
    </source>
</evidence>
<evidence type="ECO:0000256" key="6">
    <source>
        <dbReference type="ARBA" id="ARBA00022723"/>
    </source>
</evidence>
<evidence type="ECO:0000313" key="11">
    <source>
        <dbReference type="EMBL" id="MXY33850.1"/>
    </source>
</evidence>
<keyword evidence="5 11" id="KW-0808">Transferase</keyword>
<evidence type="ECO:0000256" key="7">
    <source>
        <dbReference type="ARBA" id="ARBA00022827"/>
    </source>
</evidence>
<evidence type="ECO:0000256" key="3">
    <source>
        <dbReference type="ARBA" id="ARBA00016337"/>
    </source>
</evidence>
<dbReference type="AlphaFoldDB" id="A0A6B0Y254"/>
<dbReference type="PANTHER" id="PTHR30040">
    <property type="entry name" value="THIAMINE BIOSYNTHESIS LIPOPROTEIN APBE"/>
    <property type="match status" value="1"/>
</dbReference>
<dbReference type="GO" id="GO:0016740">
    <property type="term" value="F:transferase activity"/>
    <property type="evidence" value="ECO:0007669"/>
    <property type="project" value="UniProtKB-KW"/>
</dbReference>
<dbReference type="EMBL" id="VXRY01000284">
    <property type="protein sequence ID" value="MXY33850.1"/>
    <property type="molecule type" value="Genomic_DNA"/>
</dbReference>
<accession>A0A6B0Y254</accession>
<evidence type="ECO:0000256" key="10">
    <source>
        <dbReference type="ARBA" id="ARBA00048540"/>
    </source>
</evidence>
<organism evidence="11">
    <name type="scientific">Boseongicola sp. SB0664_bin_43</name>
    <dbReference type="NCBI Taxonomy" id="2604844"/>
    <lineage>
        <taxon>Bacteria</taxon>
        <taxon>Pseudomonadati</taxon>
        <taxon>Pseudomonadota</taxon>
        <taxon>Alphaproteobacteria</taxon>
        <taxon>Rhodobacterales</taxon>
        <taxon>Paracoccaceae</taxon>
        <taxon>Boseongicola</taxon>
    </lineage>
</organism>
<proteinExistence type="predicted"/>
<reference evidence="11" key="1">
    <citation type="submission" date="2019-09" db="EMBL/GenBank/DDBJ databases">
        <title>Characterisation of the sponge microbiome using genome-centric metagenomics.</title>
        <authorList>
            <person name="Engelberts J.P."/>
            <person name="Robbins S.J."/>
            <person name="De Goeij J.M."/>
            <person name="Aranda M."/>
            <person name="Bell S.C."/>
            <person name="Webster N.S."/>
        </authorList>
    </citation>
    <scope>NUCLEOTIDE SEQUENCE</scope>
    <source>
        <strain evidence="11">SB0664_bin_43</strain>
    </source>
</reference>
<dbReference type="InterPro" id="IPR024932">
    <property type="entry name" value="ApbE"/>
</dbReference>
<feature type="non-terminal residue" evidence="11">
    <location>
        <position position="1"/>
    </location>
</feature>
<comment type="catalytic activity">
    <reaction evidence="10">
        <text>L-threonyl-[protein] + FAD = FMN-L-threonyl-[protein] + AMP + H(+)</text>
        <dbReference type="Rhea" id="RHEA:36847"/>
        <dbReference type="Rhea" id="RHEA-COMP:11060"/>
        <dbReference type="Rhea" id="RHEA-COMP:11061"/>
        <dbReference type="ChEBI" id="CHEBI:15378"/>
        <dbReference type="ChEBI" id="CHEBI:30013"/>
        <dbReference type="ChEBI" id="CHEBI:57692"/>
        <dbReference type="ChEBI" id="CHEBI:74257"/>
        <dbReference type="ChEBI" id="CHEBI:456215"/>
        <dbReference type="EC" id="2.7.1.180"/>
    </reaction>
</comment>
<keyword evidence="4" id="KW-0285">Flavoprotein</keyword>
<protein>
    <recommendedName>
        <fullName evidence="3">FAD:protein FMN transferase</fullName>
        <ecNumber evidence="2">2.7.1.180</ecNumber>
    </recommendedName>
    <alternativeName>
        <fullName evidence="9">Flavin transferase</fullName>
    </alternativeName>
</protein>
<dbReference type="EC" id="2.7.1.180" evidence="2"/>
<keyword evidence="8" id="KW-0460">Magnesium</keyword>
<evidence type="ECO:0000256" key="1">
    <source>
        <dbReference type="ARBA" id="ARBA00001946"/>
    </source>
</evidence>
<dbReference type="InterPro" id="IPR003374">
    <property type="entry name" value="ApbE-like_sf"/>
</dbReference>
<comment type="cofactor">
    <cofactor evidence="1">
        <name>Mg(2+)</name>
        <dbReference type="ChEBI" id="CHEBI:18420"/>
    </cofactor>
</comment>
<evidence type="ECO:0000256" key="4">
    <source>
        <dbReference type="ARBA" id="ARBA00022630"/>
    </source>
</evidence>
<evidence type="ECO:0000256" key="2">
    <source>
        <dbReference type="ARBA" id="ARBA00011955"/>
    </source>
</evidence>
<comment type="caution">
    <text evidence="11">The sequence shown here is derived from an EMBL/GenBank/DDBJ whole genome shotgun (WGS) entry which is preliminary data.</text>
</comment>
<dbReference type="SUPFAM" id="SSF143631">
    <property type="entry name" value="ApbE-like"/>
    <property type="match status" value="1"/>
</dbReference>
<sequence length="195" mass="19863">LWALHAGSRAPDPRSLARVLPLVDYTSLTARRGVIQFGRPNMAASLNGIAQGYVTDRITELLGNEGFESAVIELGETRVLGQTPDGQPVSIGLVNPNAPARISSQVALGDAALSVSGGYGQALPDGTGNHIFDPRSGLSAGSLSQVAVVAPKSALADALSTAICVAGEDAAQEILSTVPAARAILTRPDGTSVEV</sequence>
<dbReference type="Gene3D" id="3.10.520.10">
    <property type="entry name" value="ApbE-like domains"/>
    <property type="match status" value="1"/>
</dbReference>
<dbReference type="GO" id="GO:0046872">
    <property type="term" value="F:metal ion binding"/>
    <property type="evidence" value="ECO:0007669"/>
    <property type="project" value="UniProtKB-KW"/>
</dbReference>
<dbReference type="PANTHER" id="PTHR30040:SF2">
    <property type="entry name" value="FAD:PROTEIN FMN TRANSFERASE"/>
    <property type="match status" value="1"/>
</dbReference>
<keyword evidence="7" id="KW-0274">FAD</keyword>
<evidence type="ECO:0000256" key="8">
    <source>
        <dbReference type="ARBA" id="ARBA00022842"/>
    </source>
</evidence>
<evidence type="ECO:0000256" key="5">
    <source>
        <dbReference type="ARBA" id="ARBA00022679"/>
    </source>
</evidence>
<keyword evidence="6" id="KW-0479">Metal-binding</keyword>
<dbReference type="Pfam" id="PF02424">
    <property type="entry name" value="ApbE"/>
    <property type="match status" value="1"/>
</dbReference>
<gene>
    <name evidence="11" type="ORF">F4Y60_07125</name>
</gene>
<name>A0A6B0Y254_9RHOB</name>